<reference evidence="2" key="2">
    <citation type="submission" date="2015-06" db="UniProtKB">
        <authorList>
            <consortium name="EnsemblPlants"/>
        </authorList>
    </citation>
    <scope>IDENTIFICATION</scope>
</reference>
<dbReference type="HOGENOM" id="CLU_189458_0_0_1"/>
<organism evidence="2 3">
    <name type="scientific">Oryza rufipogon</name>
    <name type="common">Brownbeard rice</name>
    <name type="synonym">Asian wild rice</name>
    <dbReference type="NCBI Taxonomy" id="4529"/>
    <lineage>
        <taxon>Eukaryota</taxon>
        <taxon>Viridiplantae</taxon>
        <taxon>Streptophyta</taxon>
        <taxon>Embryophyta</taxon>
        <taxon>Tracheophyta</taxon>
        <taxon>Spermatophyta</taxon>
        <taxon>Magnoliopsida</taxon>
        <taxon>Liliopsida</taxon>
        <taxon>Poales</taxon>
        <taxon>Poaceae</taxon>
        <taxon>BOP clade</taxon>
        <taxon>Oryzoideae</taxon>
        <taxon>Oryzeae</taxon>
        <taxon>Oryzinae</taxon>
        <taxon>Oryza</taxon>
    </lineage>
</organism>
<evidence type="ECO:0000256" key="1">
    <source>
        <dbReference type="SAM" id="MobiDB-lite"/>
    </source>
</evidence>
<keyword evidence="3" id="KW-1185">Reference proteome</keyword>
<dbReference type="Proteomes" id="UP000008022">
    <property type="component" value="Unassembled WGS sequence"/>
</dbReference>
<sequence>MADTHGGVRQSGEKRTTEIESDEEEPTPQAVCCVDPANRKLVFKGKAKASVLAQHNRLPHIDLARKNINDNVTLNHCICKLLIYPDHFY</sequence>
<dbReference type="EnsemblPlants" id="ORUFI05G23320.1">
    <property type="protein sequence ID" value="ORUFI05G23320.1"/>
    <property type="gene ID" value="ORUFI05G23320"/>
</dbReference>
<dbReference type="AlphaFoldDB" id="A0A0E0PPN5"/>
<name>A0A0E0PPN5_ORYRU</name>
<evidence type="ECO:0000313" key="2">
    <source>
        <dbReference type="EnsemblPlants" id="ORUFI05G23320.1"/>
    </source>
</evidence>
<reference evidence="3" key="1">
    <citation type="submission" date="2013-06" db="EMBL/GenBank/DDBJ databases">
        <authorList>
            <person name="Zhao Q."/>
        </authorList>
    </citation>
    <scope>NUCLEOTIDE SEQUENCE</scope>
    <source>
        <strain evidence="3">cv. W1943</strain>
    </source>
</reference>
<accession>A0A0E0PPN5</accession>
<dbReference type="Gramene" id="ORUFI05G23320.1">
    <property type="protein sequence ID" value="ORUFI05G23320.1"/>
    <property type="gene ID" value="ORUFI05G23320"/>
</dbReference>
<feature type="region of interest" description="Disordered" evidence="1">
    <location>
        <begin position="1"/>
        <end position="29"/>
    </location>
</feature>
<protein>
    <submittedName>
        <fullName evidence="2">Uncharacterized protein</fullName>
    </submittedName>
</protein>
<evidence type="ECO:0000313" key="3">
    <source>
        <dbReference type="Proteomes" id="UP000008022"/>
    </source>
</evidence>
<proteinExistence type="predicted"/>